<sequence>MMKLLFKISLTFSLSVLLMFIAFGNFDDNSGAPTVNRARRRVSERNLVSSYVHGVGHCLRVKTRVGGAQQTRKSQEERNTNDVGMT</sequence>
<feature type="region of interest" description="Disordered" evidence="1">
    <location>
        <begin position="65"/>
        <end position="86"/>
    </location>
</feature>
<evidence type="ECO:0000313" key="4">
    <source>
        <dbReference type="Proteomes" id="UP000053766"/>
    </source>
</evidence>
<name>A0A0D8Y7P4_DICVI</name>
<evidence type="ECO:0000256" key="1">
    <source>
        <dbReference type="SAM" id="MobiDB-lite"/>
    </source>
</evidence>
<protein>
    <submittedName>
        <fullName evidence="3">Uncharacterized protein</fullName>
    </submittedName>
</protein>
<keyword evidence="2" id="KW-0732">Signal</keyword>
<feature type="chain" id="PRO_5002336541" evidence="2">
    <location>
        <begin position="27"/>
        <end position="86"/>
    </location>
</feature>
<evidence type="ECO:0000256" key="2">
    <source>
        <dbReference type="SAM" id="SignalP"/>
    </source>
</evidence>
<dbReference type="EMBL" id="KN716160">
    <property type="protein sequence ID" value="KJH52730.1"/>
    <property type="molecule type" value="Genomic_DNA"/>
</dbReference>
<keyword evidence="4" id="KW-1185">Reference proteome</keyword>
<gene>
    <name evidence="3" type="ORF">DICVIV_01074</name>
</gene>
<proteinExistence type="predicted"/>
<reference evidence="4" key="2">
    <citation type="journal article" date="2016" name="Sci. Rep.">
        <title>Dictyocaulus viviparus genome, variome and transcriptome elucidate lungworm biology and support future intervention.</title>
        <authorList>
            <person name="McNulty S.N."/>
            <person name="Strube C."/>
            <person name="Rosa B.A."/>
            <person name="Martin J.C."/>
            <person name="Tyagi R."/>
            <person name="Choi Y.J."/>
            <person name="Wang Q."/>
            <person name="Hallsworth Pepin K."/>
            <person name="Zhang X."/>
            <person name="Ozersky P."/>
            <person name="Wilson R.K."/>
            <person name="Sternberg P.W."/>
            <person name="Gasser R.B."/>
            <person name="Mitreva M."/>
        </authorList>
    </citation>
    <scope>NUCLEOTIDE SEQUENCE [LARGE SCALE GENOMIC DNA]</scope>
    <source>
        <strain evidence="4">HannoverDv2000</strain>
    </source>
</reference>
<accession>A0A0D8Y7P4</accession>
<evidence type="ECO:0000313" key="3">
    <source>
        <dbReference type="EMBL" id="KJH52730.1"/>
    </source>
</evidence>
<dbReference type="AlphaFoldDB" id="A0A0D8Y7P4"/>
<dbReference type="Proteomes" id="UP000053766">
    <property type="component" value="Unassembled WGS sequence"/>
</dbReference>
<reference evidence="3 4" key="1">
    <citation type="submission" date="2013-11" db="EMBL/GenBank/DDBJ databases">
        <title>Draft genome of the bovine lungworm Dictyocaulus viviparus.</title>
        <authorList>
            <person name="Mitreva M."/>
        </authorList>
    </citation>
    <scope>NUCLEOTIDE SEQUENCE [LARGE SCALE GENOMIC DNA]</scope>
    <source>
        <strain evidence="3 4">HannoverDv2000</strain>
    </source>
</reference>
<organism evidence="3 4">
    <name type="scientific">Dictyocaulus viviparus</name>
    <name type="common">Bovine lungworm</name>
    <dbReference type="NCBI Taxonomy" id="29172"/>
    <lineage>
        <taxon>Eukaryota</taxon>
        <taxon>Metazoa</taxon>
        <taxon>Ecdysozoa</taxon>
        <taxon>Nematoda</taxon>
        <taxon>Chromadorea</taxon>
        <taxon>Rhabditida</taxon>
        <taxon>Rhabditina</taxon>
        <taxon>Rhabditomorpha</taxon>
        <taxon>Strongyloidea</taxon>
        <taxon>Metastrongylidae</taxon>
        <taxon>Dictyocaulus</taxon>
    </lineage>
</organism>
<feature type="signal peptide" evidence="2">
    <location>
        <begin position="1"/>
        <end position="26"/>
    </location>
</feature>